<dbReference type="VEuPathDB" id="FungiDB:A1O9_02877"/>
<comment type="caution">
    <text evidence="1">The sequence shown here is derived from an EMBL/GenBank/DDBJ whole genome shotgun (WGS) entry which is preliminary data.</text>
</comment>
<dbReference type="CDD" id="cd00377">
    <property type="entry name" value="ICL_PEPM"/>
    <property type="match status" value="1"/>
</dbReference>
<dbReference type="Gene3D" id="3.20.20.60">
    <property type="entry name" value="Phosphoenolpyruvate-binding domains"/>
    <property type="match status" value="1"/>
</dbReference>
<dbReference type="HOGENOM" id="CLU_027389_2_0_1"/>
<reference evidence="1 2" key="1">
    <citation type="submission" date="2013-03" db="EMBL/GenBank/DDBJ databases">
        <title>The Genome Sequence of Exophiala aquamarina CBS 119918.</title>
        <authorList>
            <consortium name="The Broad Institute Genomics Platform"/>
            <person name="Cuomo C."/>
            <person name="de Hoog S."/>
            <person name="Gorbushina A."/>
            <person name="Walker B."/>
            <person name="Young S.K."/>
            <person name="Zeng Q."/>
            <person name="Gargeya S."/>
            <person name="Fitzgerald M."/>
            <person name="Haas B."/>
            <person name="Abouelleil A."/>
            <person name="Allen A.W."/>
            <person name="Alvarado L."/>
            <person name="Arachchi H.M."/>
            <person name="Berlin A.M."/>
            <person name="Chapman S.B."/>
            <person name="Gainer-Dewar J."/>
            <person name="Goldberg J."/>
            <person name="Griggs A."/>
            <person name="Gujja S."/>
            <person name="Hansen M."/>
            <person name="Howarth C."/>
            <person name="Imamovic A."/>
            <person name="Ireland A."/>
            <person name="Larimer J."/>
            <person name="McCowan C."/>
            <person name="Murphy C."/>
            <person name="Pearson M."/>
            <person name="Poon T.W."/>
            <person name="Priest M."/>
            <person name="Roberts A."/>
            <person name="Saif S."/>
            <person name="Shea T."/>
            <person name="Sisk P."/>
            <person name="Sykes S."/>
            <person name="Wortman J."/>
            <person name="Nusbaum C."/>
            <person name="Birren B."/>
        </authorList>
    </citation>
    <scope>NUCLEOTIDE SEQUENCE [LARGE SCALE GENOMIC DNA]</scope>
    <source>
        <strain evidence="1 2">CBS 119918</strain>
    </source>
</reference>
<dbReference type="Pfam" id="PF13714">
    <property type="entry name" value="PEP_mutase"/>
    <property type="match status" value="1"/>
</dbReference>
<dbReference type="InterPro" id="IPR015813">
    <property type="entry name" value="Pyrv/PenolPyrv_kinase-like_dom"/>
</dbReference>
<dbReference type="GeneID" id="25277818"/>
<evidence type="ECO:0000313" key="2">
    <source>
        <dbReference type="Proteomes" id="UP000027920"/>
    </source>
</evidence>
<gene>
    <name evidence="1" type="ORF">A1O9_02877</name>
</gene>
<dbReference type="EMBL" id="AMGV01000002">
    <property type="protein sequence ID" value="KEF61312.1"/>
    <property type="molecule type" value="Genomic_DNA"/>
</dbReference>
<sequence>MAHAHLNKKAQELKALHQPGTPVILANVWDMASARAVGSLPNAKAIATASYAVALANGTEDATLTLDINVSATQAIGKIAAELDKPLSVDLQDGYGTRLEDAISGIIAAGAVGANIEDVDKDTGVQYSPSEAADRIVRALATAKSAGVPDFVVNARCDTLLRGTGDVAETISRGKKYLEAGATTVFVLGGSKRGGLSSEEVKQLTKGLDGRLNVSVVLAEGKLTVKDVEDIGVSRISIGPQLLLKAMQGVKAEAEKLLSRS</sequence>
<dbReference type="InterPro" id="IPR040442">
    <property type="entry name" value="Pyrv_kinase-like_dom_sf"/>
</dbReference>
<accession>A0A072PNL6</accession>
<dbReference type="Proteomes" id="UP000027920">
    <property type="component" value="Unassembled WGS sequence"/>
</dbReference>
<name>A0A072PNL6_9EURO</name>
<keyword evidence="2" id="KW-1185">Reference proteome</keyword>
<dbReference type="GO" id="GO:0003824">
    <property type="term" value="F:catalytic activity"/>
    <property type="evidence" value="ECO:0007669"/>
    <property type="project" value="InterPro"/>
</dbReference>
<dbReference type="PANTHER" id="PTHR42905">
    <property type="entry name" value="PHOSPHOENOLPYRUVATE CARBOXYLASE"/>
    <property type="match status" value="1"/>
</dbReference>
<dbReference type="AlphaFoldDB" id="A0A072PNL6"/>
<dbReference type="SUPFAM" id="SSF51621">
    <property type="entry name" value="Phosphoenolpyruvate/pyruvate domain"/>
    <property type="match status" value="1"/>
</dbReference>
<organism evidence="1 2">
    <name type="scientific">Exophiala aquamarina CBS 119918</name>
    <dbReference type="NCBI Taxonomy" id="1182545"/>
    <lineage>
        <taxon>Eukaryota</taxon>
        <taxon>Fungi</taxon>
        <taxon>Dikarya</taxon>
        <taxon>Ascomycota</taxon>
        <taxon>Pezizomycotina</taxon>
        <taxon>Eurotiomycetes</taxon>
        <taxon>Chaetothyriomycetidae</taxon>
        <taxon>Chaetothyriales</taxon>
        <taxon>Herpotrichiellaceae</taxon>
        <taxon>Exophiala</taxon>
    </lineage>
</organism>
<dbReference type="RefSeq" id="XP_013263902.1">
    <property type="nucleotide sequence ID" value="XM_013408448.1"/>
</dbReference>
<evidence type="ECO:0000313" key="1">
    <source>
        <dbReference type="EMBL" id="KEF61312.1"/>
    </source>
</evidence>
<dbReference type="PANTHER" id="PTHR42905:SF16">
    <property type="entry name" value="CARBOXYPHOSPHONOENOLPYRUVATE PHOSPHONOMUTASE-LIKE PROTEIN (AFU_ORTHOLOGUE AFUA_5G07230)"/>
    <property type="match status" value="1"/>
</dbReference>
<dbReference type="InterPro" id="IPR039556">
    <property type="entry name" value="ICL/PEPM"/>
</dbReference>
<dbReference type="OrthoDB" id="429143at2759"/>
<protein>
    <submittedName>
        <fullName evidence="1">Uncharacterized protein</fullName>
    </submittedName>
</protein>
<proteinExistence type="predicted"/>